<dbReference type="EMBL" id="RAWB01000032">
    <property type="protein sequence ID" value="RKH65960.1"/>
    <property type="molecule type" value="Genomic_DNA"/>
</dbReference>
<sequence>MSDLSSSYANFNEHHKDIRAFFEIIGVRFAIREYGVSLKCVAGNKLFSNASGYLLSDDSSYPFYLWQPSWLGRFYVDPTHVPAGTPVDNCMARDVRFMAFIWIWLGFNDAYVNDAEGPECWFGVAEPRPEDPSETVAVTADKVWKYFRVERTSQGESDGWLSGGFQKNPIGCDLNGRWSMRRVPLEKLSSYYQIEKHVVRPLGEKFHELASPVPGALALVK</sequence>
<accession>A0A3A8QGD9</accession>
<evidence type="ECO:0000313" key="1">
    <source>
        <dbReference type="EMBL" id="RKH65960.1"/>
    </source>
</evidence>
<keyword evidence="2" id="KW-1185">Reference proteome</keyword>
<name>A0A3A8QGD9_9BACT</name>
<comment type="caution">
    <text evidence="1">The sequence shown here is derived from an EMBL/GenBank/DDBJ whole genome shotgun (WGS) entry which is preliminary data.</text>
</comment>
<reference evidence="2" key="1">
    <citation type="submission" date="2018-09" db="EMBL/GenBank/DDBJ databases">
        <authorList>
            <person name="Livingstone P.G."/>
            <person name="Whitworth D.E."/>
        </authorList>
    </citation>
    <scope>NUCLEOTIDE SEQUENCE [LARGE SCALE GENOMIC DNA]</scope>
    <source>
        <strain evidence="2">CA051B</strain>
    </source>
</reference>
<dbReference type="Proteomes" id="UP000272888">
    <property type="component" value="Unassembled WGS sequence"/>
</dbReference>
<proteinExistence type="predicted"/>
<dbReference type="RefSeq" id="WP_120642281.1">
    <property type="nucleotide sequence ID" value="NZ_RAWB01000032.1"/>
</dbReference>
<evidence type="ECO:0000313" key="2">
    <source>
        <dbReference type="Proteomes" id="UP000272888"/>
    </source>
</evidence>
<gene>
    <name evidence="1" type="ORF">D7V93_05105</name>
</gene>
<organism evidence="1 2">
    <name type="scientific">Corallococcus llansteffanensis</name>
    <dbReference type="NCBI Taxonomy" id="2316731"/>
    <lineage>
        <taxon>Bacteria</taxon>
        <taxon>Pseudomonadati</taxon>
        <taxon>Myxococcota</taxon>
        <taxon>Myxococcia</taxon>
        <taxon>Myxococcales</taxon>
        <taxon>Cystobacterineae</taxon>
        <taxon>Myxococcaceae</taxon>
        <taxon>Corallococcus</taxon>
    </lineage>
</organism>
<dbReference type="AlphaFoldDB" id="A0A3A8QGD9"/>
<protein>
    <submittedName>
        <fullName evidence="1">Uncharacterized protein</fullName>
    </submittedName>
</protein>